<dbReference type="SUPFAM" id="SSF82679">
    <property type="entry name" value="N-utilization substance G protein NusG, N-terminal domain"/>
    <property type="match status" value="1"/>
</dbReference>
<dbReference type="InterPro" id="IPR036735">
    <property type="entry name" value="NGN_dom_sf"/>
</dbReference>
<sequence>MELLPSWYAVYTTSRSEKKVKARLDEAKVDNYLPLRTEYRMWSDRRKKVSFPLIPGYIFVHIPIQDTLKVLNIPGIVTFLKEKAVPVPIPDKQIDRLRLMVEHAFDEVEFTTSPVAVGDTILVKQGSFQGLVGELIEMRGKYKIAIRIEYFGCALTTVPLGWVEKVKTPTL</sequence>
<evidence type="ECO:0000256" key="2">
    <source>
        <dbReference type="ARBA" id="ARBA00023015"/>
    </source>
</evidence>
<gene>
    <name evidence="5" type="ORF">HMPREF9449_03043</name>
</gene>
<protein>
    <recommendedName>
        <fullName evidence="4">NusG-like N-terminal domain-containing protein</fullName>
    </recommendedName>
</protein>
<dbReference type="Proteomes" id="UP000004892">
    <property type="component" value="Unassembled WGS sequence"/>
</dbReference>
<dbReference type="GeneID" id="98070561"/>
<keyword evidence="1" id="KW-0889">Transcription antitermination</keyword>
<evidence type="ECO:0000313" key="5">
    <source>
        <dbReference type="EMBL" id="EHP44996.1"/>
    </source>
</evidence>
<dbReference type="HOGENOM" id="CLU_067287_5_2_10"/>
<evidence type="ECO:0000256" key="1">
    <source>
        <dbReference type="ARBA" id="ARBA00022814"/>
    </source>
</evidence>
<dbReference type="GO" id="GO:0006354">
    <property type="term" value="P:DNA-templated transcription elongation"/>
    <property type="evidence" value="ECO:0007669"/>
    <property type="project" value="InterPro"/>
</dbReference>
<dbReference type="CDD" id="cd09895">
    <property type="entry name" value="NGN_SP_UpxY"/>
    <property type="match status" value="1"/>
</dbReference>
<dbReference type="EMBL" id="ADMC01000037">
    <property type="protein sequence ID" value="EHP44996.1"/>
    <property type="molecule type" value="Genomic_DNA"/>
</dbReference>
<feature type="domain" description="NusG-like N-terminal" evidence="4">
    <location>
        <begin position="4"/>
        <end position="101"/>
    </location>
</feature>
<reference evidence="5 6" key="1">
    <citation type="submission" date="2012-01" db="EMBL/GenBank/DDBJ databases">
        <title>The Genome Sequence of Odoribacter laneus YIT 12061.</title>
        <authorList>
            <consortium name="The Broad Institute Genome Sequencing Platform"/>
            <person name="Earl A."/>
            <person name="Ward D."/>
            <person name="Feldgarden M."/>
            <person name="Gevers D."/>
            <person name="Morotomi M."/>
            <person name="Young S.K."/>
            <person name="Zeng Q."/>
            <person name="Gargeya S."/>
            <person name="Fitzgerald M."/>
            <person name="Haas B."/>
            <person name="Abouelleil A."/>
            <person name="Alvarado L."/>
            <person name="Arachchi H.M."/>
            <person name="Berlin A."/>
            <person name="Chapman S.B."/>
            <person name="Gearin G."/>
            <person name="Goldberg J."/>
            <person name="Griggs A."/>
            <person name="Gujja S."/>
            <person name="Hansen M."/>
            <person name="Heiman D."/>
            <person name="Howarth C."/>
            <person name="Larimer J."/>
            <person name="Lui A."/>
            <person name="MacDonald P.J.P."/>
            <person name="McCowen C."/>
            <person name="Montmayeur A."/>
            <person name="Murphy C."/>
            <person name="Neiman D."/>
            <person name="Pearson M."/>
            <person name="Priest M."/>
            <person name="Roberts A."/>
            <person name="Saif S."/>
            <person name="Shea T."/>
            <person name="Sisk P."/>
            <person name="Stolte C."/>
            <person name="Sykes S."/>
            <person name="Wortman J."/>
            <person name="Nusbaum C."/>
            <person name="Birren B."/>
        </authorList>
    </citation>
    <scope>NUCLEOTIDE SEQUENCE [LARGE SCALE GENOMIC DNA]</scope>
    <source>
        <strain evidence="5 6">YIT 12061</strain>
    </source>
</reference>
<evidence type="ECO:0000259" key="4">
    <source>
        <dbReference type="SMART" id="SM00738"/>
    </source>
</evidence>
<accession>H1DLA7</accession>
<dbReference type="NCBIfam" id="NF033644">
    <property type="entry name" value="antiterm_UpxY"/>
    <property type="match status" value="1"/>
</dbReference>
<dbReference type="InterPro" id="IPR043425">
    <property type="entry name" value="NusG-like"/>
</dbReference>
<dbReference type="Gene3D" id="3.30.70.940">
    <property type="entry name" value="NusG, N-terminal domain"/>
    <property type="match status" value="1"/>
</dbReference>
<keyword evidence="2" id="KW-0805">Transcription regulation</keyword>
<dbReference type="PANTHER" id="PTHR30265">
    <property type="entry name" value="RHO-INTERACTING TRANSCRIPTION TERMINATION FACTOR NUSG"/>
    <property type="match status" value="1"/>
</dbReference>
<dbReference type="InterPro" id="IPR006645">
    <property type="entry name" value="NGN-like_dom"/>
</dbReference>
<dbReference type="GO" id="GO:0031564">
    <property type="term" value="P:transcription antitermination"/>
    <property type="evidence" value="ECO:0007669"/>
    <property type="project" value="UniProtKB-KW"/>
</dbReference>
<dbReference type="RefSeq" id="WP_009138185.1">
    <property type="nucleotide sequence ID" value="NZ_JH594599.1"/>
</dbReference>
<dbReference type="AlphaFoldDB" id="H1DLA7"/>
<keyword evidence="3" id="KW-0804">Transcription</keyword>
<proteinExistence type="predicted"/>
<evidence type="ECO:0000313" key="6">
    <source>
        <dbReference type="Proteomes" id="UP000004892"/>
    </source>
</evidence>
<organism evidence="5 6">
    <name type="scientific">Odoribacter laneus YIT 12061</name>
    <dbReference type="NCBI Taxonomy" id="742817"/>
    <lineage>
        <taxon>Bacteria</taxon>
        <taxon>Pseudomonadati</taxon>
        <taxon>Bacteroidota</taxon>
        <taxon>Bacteroidia</taxon>
        <taxon>Bacteroidales</taxon>
        <taxon>Odoribacteraceae</taxon>
        <taxon>Odoribacter</taxon>
    </lineage>
</organism>
<dbReference type="STRING" id="742817.HMPREF9449_03043"/>
<evidence type="ECO:0000256" key="3">
    <source>
        <dbReference type="ARBA" id="ARBA00023163"/>
    </source>
</evidence>
<dbReference type="eggNOG" id="COG0250">
    <property type="taxonomic scope" value="Bacteria"/>
</dbReference>
<name>H1DLA7_9BACT</name>
<dbReference type="PANTHER" id="PTHR30265:SF4">
    <property type="entry name" value="KOW MOTIF FAMILY PROTEIN, EXPRESSED"/>
    <property type="match status" value="1"/>
</dbReference>
<dbReference type="SMART" id="SM00738">
    <property type="entry name" value="NGN"/>
    <property type="match status" value="1"/>
</dbReference>
<keyword evidence="6" id="KW-1185">Reference proteome</keyword>
<dbReference type="PATRIC" id="fig|742817.3.peg.3252"/>
<dbReference type="Pfam" id="PF02357">
    <property type="entry name" value="NusG"/>
    <property type="match status" value="1"/>
</dbReference>
<comment type="caution">
    <text evidence="5">The sequence shown here is derived from an EMBL/GenBank/DDBJ whole genome shotgun (WGS) entry which is preliminary data.</text>
</comment>